<dbReference type="SMART" id="SM00245">
    <property type="entry name" value="TSPc"/>
    <property type="match status" value="1"/>
</dbReference>
<evidence type="ECO:0000256" key="1">
    <source>
        <dbReference type="SAM" id="SignalP"/>
    </source>
</evidence>
<dbReference type="RefSeq" id="WP_185888360.1">
    <property type="nucleotide sequence ID" value="NZ_CP060202.1"/>
</dbReference>
<protein>
    <submittedName>
        <fullName evidence="3">Peptidase S41</fullName>
    </submittedName>
</protein>
<feature type="chain" id="PRO_5028989307" evidence="1">
    <location>
        <begin position="20"/>
        <end position="592"/>
    </location>
</feature>
<dbReference type="PANTHER" id="PTHR32060:SF30">
    <property type="entry name" value="CARBOXY-TERMINAL PROCESSING PROTEASE CTPA"/>
    <property type="match status" value="1"/>
</dbReference>
<dbReference type="SUPFAM" id="SSF50156">
    <property type="entry name" value="PDZ domain-like"/>
    <property type="match status" value="1"/>
</dbReference>
<evidence type="ECO:0000259" key="2">
    <source>
        <dbReference type="SMART" id="SM00245"/>
    </source>
</evidence>
<dbReference type="Gene3D" id="2.30.42.10">
    <property type="match status" value="1"/>
</dbReference>
<name>A0A7G7W7V8_9BACT</name>
<evidence type="ECO:0000313" key="4">
    <source>
        <dbReference type="Proteomes" id="UP000515489"/>
    </source>
</evidence>
<dbReference type="PANTHER" id="PTHR32060">
    <property type="entry name" value="TAIL-SPECIFIC PROTEASE"/>
    <property type="match status" value="1"/>
</dbReference>
<dbReference type="AlphaFoldDB" id="A0A7G7W7V8"/>
<dbReference type="GO" id="GO:0006508">
    <property type="term" value="P:proteolysis"/>
    <property type="evidence" value="ECO:0007669"/>
    <property type="project" value="InterPro"/>
</dbReference>
<keyword evidence="1" id="KW-0732">Signal</keyword>
<dbReference type="InterPro" id="IPR005151">
    <property type="entry name" value="Tail-specific_protease"/>
</dbReference>
<dbReference type="Gene3D" id="3.90.226.10">
    <property type="entry name" value="2-enoyl-CoA Hydratase, Chain A, domain 1"/>
    <property type="match status" value="1"/>
</dbReference>
<gene>
    <name evidence="3" type="ORF">H4317_01060</name>
</gene>
<dbReference type="Proteomes" id="UP000515489">
    <property type="component" value="Chromosome"/>
</dbReference>
<dbReference type="InterPro" id="IPR029045">
    <property type="entry name" value="ClpP/crotonase-like_dom_sf"/>
</dbReference>
<dbReference type="CDD" id="cd07562">
    <property type="entry name" value="Peptidase_S41_TRI"/>
    <property type="match status" value="1"/>
</dbReference>
<reference evidence="3 4" key="1">
    <citation type="submission" date="2020-08" db="EMBL/GenBank/DDBJ databases">
        <title>Hymenobacter sp. S2-20-2 genome sequencing.</title>
        <authorList>
            <person name="Jin L."/>
        </authorList>
    </citation>
    <scope>NUCLEOTIDE SEQUENCE [LARGE SCALE GENOMIC DNA]</scope>
    <source>
        <strain evidence="3 4">S2-20-2</strain>
    </source>
</reference>
<dbReference type="SUPFAM" id="SSF52096">
    <property type="entry name" value="ClpP/crotonase"/>
    <property type="match status" value="1"/>
</dbReference>
<proteinExistence type="predicted"/>
<dbReference type="GO" id="GO:0004175">
    <property type="term" value="F:endopeptidase activity"/>
    <property type="evidence" value="ECO:0007669"/>
    <property type="project" value="TreeGrafter"/>
</dbReference>
<feature type="signal peptide" evidence="1">
    <location>
        <begin position="1"/>
        <end position="19"/>
    </location>
</feature>
<feature type="domain" description="Tail specific protease" evidence="2">
    <location>
        <begin position="366"/>
        <end position="568"/>
    </location>
</feature>
<dbReference type="EMBL" id="CP060202">
    <property type="protein sequence ID" value="QNH62451.1"/>
    <property type="molecule type" value="Genomic_DNA"/>
</dbReference>
<dbReference type="GO" id="GO:0030288">
    <property type="term" value="C:outer membrane-bounded periplasmic space"/>
    <property type="evidence" value="ECO:0007669"/>
    <property type="project" value="TreeGrafter"/>
</dbReference>
<dbReference type="Pfam" id="PF03572">
    <property type="entry name" value="Peptidase_S41"/>
    <property type="match status" value="1"/>
</dbReference>
<dbReference type="GO" id="GO:0008236">
    <property type="term" value="F:serine-type peptidase activity"/>
    <property type="evidence" value="ECO:0007669"/>
    <property type="project" value="InterPro"/>
</dbReference>
<keyword evidence="4" id="KW-1185">Reference proteome</keyword>
<evidence type="ECO:0000313" key="3">
    <source>
        <dbReference type="EMBL" id="QNH62451.1"/>
    </source>
</evidence>
<organism evidence="3 4">
    <name type="scientific">Hymenobacter sediminicola</name>
    <dbReference type="NCBI Taxonomy" id="2761579"/>
    <lineage>
        <taxon>Bacteria</taxon>
        <taxon>Pseudomonadati</taxon>
        <taxon>Bacteroidota</taxon>
        <taxon>Cytophagia</taxon>
        <taxon>Cytophagales</taxon>
        <taxon>Hymenobacteraceae</taxon>
        <taxon>Hymenobacter</taxon>
    </lineage>
</organism>
<dbReference type="Gene3D" id="3.30.750.44">
    <property type="match status" value="1"/>
</dbReference>
<accession>A0A7G7W7V8</accession>
<dbReference type="InterPro" id="IPR036034">
    <property type="entry name" value="PDZ_sf"/>
</dbReference>
<dbReference type="KEGG" id="hsk:H4317_01060"/>
<dbReference type="GO" id="GO:0007165">
    <property type="term" value="P:signal transduction"/>
    <property type="evidence" value="ECO:0007669"/>
    <property type="project" value="TreeGrafter"/>
</dbReference>
<sequence>MKCFYSLLALAAYTLSAQAQQPASGPNSSLKPQQQFKAEQDTAFRRGSGISLSNLNKQQLENLAVLGRVWGFAKYYHPVVARGEVNMDAELFRILPKVLQTSTQQTRSQVLSAWLTSLGPVPACSACREPKPKEVRLQPDLAWLTDQRQVSPALSQKLVYLRQNRNQGPHYYVRSAPSIGNPLFEHEEAYPSAAGSLPDDGLRVLSLFRYWNMIDYFFPYCYAIDGDWQQVLPEFLPRMVAARTPEQYRTTALALIARIQDTHANISDADPIIASYRGTLYAPVQVRFVEGQAVVTEYYDPQLGAATGLQKGDVVLTVDGRKVKDLMAERKPFTPASNEPTQLRNIARDLLRGNTGQVKLLVWRDGKELPFTISRFASNRLNLNFNLGTPDPTAPAWRKLPSNVGHLTLGTIKNKELPAIMAEAQGTKGLIIDIRNYPSDFVVFSLSKYLLSRPAEFVRFSLPTPTYPGLFTTIKPLQVQPGKTLVYPGKVVILVNELSVSQSEYTTMALRAVPGAVVMGSTTAGADGNVSTIVLPGNLTTRISGLGVYYPDGRETQRIGIVPDIEVKPTIAGIRAGRDEVLERAIALIEQQ</sequence>